<dbReference type="EMBL" id="JAQOWY010000888">
    <property type="protein sequence ID" value="KAK1838185.1"/>
    <property type="molecule type" value="Genomic_DNA"/>
</dbReference>
<comment type="caution">
    <text evidence="2">The sequence shown here is derived from an EMBL/GenBank/DDBJ whole genome shotgun (WGS) entry which is preliminary data.</text>
</comment>
<feature type="region of interest" description="Disordered" evidence="1">
    <location>
        <begin position="88"/>
        <end position="109"/>
    </location>
</feature>
<protein>
    <submittedName>
        <fullName evidence="2">Uncharacterized protein</fullName>
    </submittedName>
</protein>
<dbReference type="AlphaFoldDB" id="A0AAD9E7F5"/>
<keyword evidence="3" id="KW-1185">Reference proteome</keyword>
<evidence type="ECO:0000313" key="2">
    <source>
        <dbReference type="EMBL" id="KAK1838185.1"/>
    </source>
</evidence>
<sequence>MRRRLPSRPCLTPVVSFRLATLRNVFLAPPSFSSSSFFSLASRSRQTHLRICAADCRRATLTNPSHLIPSPGLNWTNPATALATIDHSPSDFPGSKGPVEARPSFQRSRPREGPVELVVSWTTPPTTVTATSTSILSVLTATERDSNDNIRHATPGPALANNRVSSTCTSRYPAFFSLLFQPHLPVRAVPSRFSAIRDIPPSHPSSIETFLCCHHRKPVAGYTIHRCPTLTPTADPTS</sequence>
<evidence type="ECO:0000256" key="1">
    <source>
        <dbReference type="SAM" id="MobiDB-lite"/>
    </source>
</evidence>
<name>A0AAD9E7F5_9PEZI</name>
<gene>
    <name evidence="2" type="ORF">CCHR01_19190</name>
</gene>
<organism evidence="2 3">
    <name type="scientific">Colletotrichum chrysophilum</name>
    <dbReference type="NCBI Taxonomy" id="1836956"/>
    <lineage>
        <taxon>Eukaryota</taxon>
        <taxon>Fungi</taxon>
        <taxon>Dikarya</taxon>
        <taxon>Ascomycota</taxon>
        <taxon>Pezizomycotina</taxon>
        <taxon>Sordariomycetes</taxon>
        <taxon>Hypocreomycetidae</taxon>
        <taxon>Glomerellales</taxon>
        <taxon>Glomerellaceae</taxon>
        <taxon>Colletotrichum</taxon>
        <taxon>Colletotrichum gloeosporioides species complex</taxon>
    </lineage>
</organism>
<reference evidence="2" key="1">
    <citation type="submission" date="2023-01" db="EMBL/GenBank/DDBJ databases">
        <title>Colletotrichum chrysophilum M932 genome sequence.</title>
        <authorList>
            <person name="Baroncelli R."/>
        </authorList>
    </citation>
    <scope>NUCLEOTIDE SEQUENCE</scope>
    <source>
        <strain evidence="2">M932</strain>
    </source>
</reference>
<proteinExistence type="predicted"/>
<accession>A0AAD9E7F5</accession>
<dbReference type="Proteomes" id="UP001243330">
    <property type="component" value="Unassembled WGS sequence"/>
</dbReference>
<evidence type="ECO:0000313" key="3">
    <source>
        <dbReference type="Proteomes" id="UP001243330"/>
    </source>
</evidence>